<feature type="compositionally biased region" description="Polar residues" evidence="2">
    <location>
        <begin position="164"/>
        <end position="180"/>
    </location>
</feature>
<comment type="caution">
    <text evidence="3">The sequence shown here is derived from an EMBL/GenBank/DDBJ whole genome shotgun (WGS) entry which is preliminary data.</text>
</comment>
<evidence type="ECO:0000256" key="1">
    <source>
        <dbReference type="SAM" id="Coils"/>
    </source>
</evidence>
<organism evidence="3 5">
    <name type="scientific">Phytophthora fragariae</name>
    <dbReference type="NCBI Taxonomy" id="53985"/>
    <lineage>
        <taxon>Eukaryota</taxon>
        <taxon>Sar</taxon>
        <taxon>Stramenopiles</taxon>
        <taxon>Oomycota</taxon>
        <taxon>Peronosporomycetes</taxon>
        <taxon>Peronosporales</taxon>
        <taxon>Peronosporaceae</taxon>
        <taxon>Phytophthora</taxon>
    </lineage>
</organism>
<protein>
    <submittedName>
        <fullName evidence="3">Uncharacterized protein</fullName>
    </submittedName>
</protein>
<dbReference type="Proteomes" id="UP000440732">
    <property type="component" value="Unassembled WGS sequence"/>
</dbReference>
<accession>A0A6A3REJ0</accession>
<evidence type="ECO:0000313" key="3">
    <source>
        <dbReference type="EMBL" id="KAE9092580.1"/>
    </source>
</evidence>
<feature type="region of interest" description="Disordered" evidence="2">
    <location>
        <begin position="367"/>
        <end position="390"/>
    </location>
</feature>
<evidence type="ECO:0000313" key="4">
    <source>
        <dbReference type="EMBL" id="KAE9176632.1"/>
    </source>
</evidence>
<evidence type="ECO:0000256" key="2">
    <source>
        <dbReference type="SAM" id="MobiDB-lite"/>
    </source>
</evidence>
<evidence type="ECO:0000313" key="5">
    <source>
        <dbReference type="Proteomes" id="UP000440732"/>
    </source>
</evidence>
<name>A0A6A3REJ0_9STRA</name>
<keyword evidence="1" id="KW-0175">Coiled coil</keyword>
<feature type="region of interest" description="Disordered" evidence="2">
    <location>
        <begin position="128"/>
        <end position="234"/>
    </location>
</feature>
<feature type="compositionally biased region" description="Basic residues" evidence="2">
    <location>
        <begin position="147"/>
        <end position="157"/>
    </location>
</feature>
<sequence>MPLAPARNYSRCDTGLGTSTASTFARVAGAPQCDKCPVVLLVDTGLSRQRNETEFEGWLHHLGYPEPEFLNSPFRIDWLAQRRLWFRMAKMIADDTWSGRFLDRHLPTPSVILDEVLQKIQKSWQSQPIEPKSVLGPVSADQVGGHSQKRPRGRRSPPRGEPQAPTSFDYSGSHATSPGTGTDRYARGASVASRHGSRGRPHYQAEAAEPAAGVVSDQDAQRRPTGSRPDQEGLLPAVESCQRLLDGQRTEMVALRARVQDAEARLEKLQNVRRDLDFLRDRVWDLPRQLDDEAARLQTWCSQGEKNVASVRQVLERHLDWIRTLYDRVASLEAQEARRVAARAPAPAPAPAPAQLPSEELVRMMANAFRQYSTTQSAPQDQQPPPGDRA</sequence>
<evidence type="ECO:0000313" key="6">
    <source>
        <dbReference type="Proteomes" id="UP000476176"/>
    </source>
</evidence>
<dbReference type="EMBL" id="QXGA01002754">
    <property type="protein sequence ID" value="KAE9092580.1"/>
    <property type="molecule type" value="Genomic_DNA"/>
</dbReference>
<feature type="compositionally biased region" description="Polar residues" evidence="2">
    <location>
        <begin position="370"/>
        <end position="381"/>
    </location>
</feature>
<proteinExistence type="predicted"/>
<feature type="coiled-coil region" evidence="1">
    <location>
        <begin position="245"/>
        <end position="282"/>
    </location>
</feature>
<dbReference type="EMBL" id="QXGC01003321">
    <property type="protein sequence ID" value="KAE9176632.1"/>
    <property type="molecule type" value="Genomic_DNA"/>
</dbReference>
<gene>
    <name evidence="4" type="ORF">PF004_g26015</name>
    <name evidence="3" type="ORF">PF006_g24657</name>
</gene>
<dbReference type="Proteomes" id="UP000476176">
    <property type="component" value="Unassembled WGS sequence"/>
</dbReference>
<dbReference type="AlphaFoldDB" id="A0A6A3REJ0"/>
<reference evidence="3 5" key="1">
    <citation type="submission" date="2018-08" db="EMBL/GenBank/DDBJ databases">
        <title>Genomic investigation of the strawberry pathogen Phytophthora fragariae indicates pathogenicity is determined by transcriptional variation in three key races.</title>
        <authorList>
            <person name="Adams T.M."/>
            <person name="Armitage A.D."/>
            <person name="Sobczyk M.K."/>
            <person name="Bates H.J."/>
            <person name="Dunwell J.M."/>
            <person name="Nellist C.F."/>
            <person name="Harrison R.J."/>
        </authorList>
    </citation>
    <scope>NUCLEOTIDE SEQUENCE [LARGE SCALE GENOMIC DNA]</scope>
    <source>
        <strain evidence="4 6">BC-23</strain>
        <strain evidence="3 5">NOV-5</strain>
    </source>
</reference>